<evidence type="ECO:0000259" key="2">
    <source>
        <dbReference type="Pfam" id="PF26061"/>
    </source>
</evidence>
<name>A0ABN3LNC7_STRLO</name>
<dbReference type="EMBL" id="BAAASG010000007">
    <property type="protein sequence ID" value="GAA2487320.1"/>
    <property type="molecule type" value="Genomic_DNA"/>
</dbReference>
<dbReference type="InterPro" id="IPR058334">
    <property type="entry name" value="DUF8021"/>
</dbReference>
<feature type="domain" description="DUF8021" evidence="2">
    <location>
        <begin position="131"/>
        <end position="258"/>
    </location>
</feature>
<accession>A0ABN3LNC7</accession>
<feature type="region of interest" description="Disordered" evidence="1">
    <location>
        <begin position="269"/>
        <end position="294"/>
    </location>
</feature>
<reference evidence="3 4" key="1">
    <citation type="journal article" date="2019" name="Int. J. Syst. Evol. Microbiol.">
        <title>The Global Catalogue of Microorganisms (GCM) 10K type strain sequencing project: providing services to taxonomists for standard genome sequencing and annotation.</title>
        <authorList>
            <consortium name="The Broad Institute Genomics Platform"/>
            <consortium name="The Broad Institute Genome Sequencing Center for Infectious Disease"/>
            <person name="Wu L."/>
            <person name="Ma J."/>
        </authorList>
    </citation>
    <scope>NUCLEOTIDE SEQUENCE [LARGE SCALE GENOMIC DNA]</scope>
    <source>
        <strain evidence="3 4">JCM 4395</strain>
    </source>
</reference>
<evidence type="ECO:0000256" key="1">
    <source>
        <dbReference type="SAM" id="MobiDB-lite"/>
    </source>
</evidence>
<organism evidence="3 4">
    <name type="scientific">Streptomyces longisporus</name>
    <dbReference type="NCBI Taxonomy" id="1948"/>
    <lineage>
        <taxon>Bacteria</taxon>
        <taxon>Bacillati</taxon>
        <taxon>Actinomycetota</taxon>
        <taxon>Actinomycetes</taxon>
        <taxon>Kitasatosporales</taxon>
        <taxon>Streptomycetaceae</taxon>
        <taxon>Streptomyces</taxon>
    </lineage>
</organism>
<dbReference type="RefSeq" id="WP_344400435.1">
    <property type="nucleotide sequence ID" value="NZ_BAAASG010000007.1"/>
</dbReference>
<gene>
    <name evidence="3" type="ORF">GCM10010276_27200</name>
</gene>
<proteinExistence type="predicted"/>
<keyword evidence="4" id="KW-1185">Reference proteome</keyword>
<feature type="compositionally biased region" description="Polar residues" evidence="1">
    <location>
        <begin position="279"/>
        <end position="294"/>
    </location>
</feature>
<dbReference type="Proteomes" id="UP001501777">
    <property type="component" value="Unassembled WGS sequence"/>
</dbReference>
<evidence type="ECO:0000313" key="4">
    <source>
        <dbReference type="Proteomes" id="UP001501777"/>
    </source>
</evidence>
<sequence>MDSSDLTGLLADYLSALSSGAPEALGFHTDFRSTENGALVEIGHGLWRRAPQFGGINSFADPLTGQAVCMGVVTFEGGRPQPFAQRIQVRGQLILEAEAIVSSDSHGHFADAAHLLKPDIIYSAVVPADRRVDREGLRAAANSYWEGLEQSDGMIPCFNYRCDKFDNGAKTTNTLRTLLSPDAKVHSCASALNDTRAARPHARERRFPVLDTELGVAASFVVVDFHPIPDHPRPDAGAMYMLGVFKVVDGEIRIIDEIREILPLKASSGWSRQDGDSGSELSCSPTRNGWRTRR</sequence>
<comment type="caution">
    <text evidence="3">The sequence shown here is derived from an EMBL/GenBank/DDBJ whole genome shotgun (WGS) entry which is preliminary data.</text>
</comment>
<protein>
    <recommendedName>
        <fullName evidence="2">DUF8021 domain-containing protein</fullName>
    </recommendedName>
</protein>
<dbReference type="Pfam" id="PF26061">
    <property type="entry name" value="DUF8021"/>
    <property type="match status" value="1"/>
</dbReference>
<evidence type="ECO:0000313" key="3">
    <source>
        <dbReference type="EMBL" id="GAA2487320.1"/>
    </source>
</evidence>